<reference evidence="1" key="1">
    <citation type="submission" date="2018-04" db="EMBL/GenBank/DDBJ databases">
        <title>Genomes of the Obligate Erwinia dacicola and Facultative Enterobacter sp. OLF Endosymbionts of the Olive Fruit fly, Bactrocera oleae.</title>
        <authorList>
            <person name="Estes A.M."/>
            <person name="Hearn D.J."/>
            <person name="Agarwal S."/>
            <person name="Pierson E.A."/>
            <person name="Dunning-Hotopp J.C."/>
        </authorList>
    </citation>
    <scope>NUCLEOTIDE SEQUENCE [LARGE SCALE GENOMIC DNA]</scope>
    <source>
        <strain evidence="1">Oroville</strain>
    </source>
</reference>
<comment type="caution">
    <text evidence="1">The sequence shown here is derived from an EMBL/GenBank/DDBJ whole genome shotgun (WGS) entry which is preliminary data.</text>
</comment>
<evidence type="ECO:0000313" key="2">
    <source>
        <dbReference type="Proteomes" id="UP000244334"/>
    </source>
</evidence>
<name>A0A328THB0_9GAMM</name>
<proteinExistence type="predicted"/>
<organism evidence="1 2">
    <name type="scientific">Candidatus Erwinia dacicola</name>
    <dbReference type="NCBI Taxonomy" id="252393"/>
    <lineage>
        <taxon>Bacteria</taxon>
        <taxon>Pseudomonadati</taxon>
        <taxon>Pseudomonadota</taxon>
        <taxon>Gammaproteobacteria</taxon>
        <taxon>Enterobacterales</taxon>
        <taxon>Erwiniaceae</taxon>
        <taxon>Erwinia</taxon>
    </lineage>
</organism>
<sequence>MLTKCELLKIVKPGGSLYIGQRLRRCFFQPIKQLPAAKCPLELAYKFLKMVFDHPIKVYQIPVDIVQHFD</sequence>
<dbReference type="AlphaFoldDB" id="A0A328THB0"/>
<evidence type="ECO:0000313" key="1">
    <source>
        <dbReference type="EMBL" id="RAP69997.1"/>
    </source>
</evidence>
<protein>
    <submittedName>
        <fullName evidence="1">Uncharacterized protein</fullName>
    </submittedName>
</protein>
<dbReference type="EMBL" id="LJAM02000502">
    <property type="protein sequence ID" value="RAP69997.1"/>
    <property type="molecule type" value="Genomic_DNA"/>
</dbReference>
<dbReference type="Proteomes" id="UP000244334">
    <property type="component" value="Unassembled WGS sequence"/>
</dbReference>
<gene>
    <name evidence="1" type="ORF">ACZ87_03207</name>
</gene>
<accession>A0A328THB0</accession>
<keyword evidence="2" id="KW-1185">Reference proteome</keyword>